<dbReference type="Pfam" id="PF13206">
    <property type="entry name" value="VSG_B"/>
    <property type="match status" value="1"/>
</dbReference>
<evidence type="ECO:0000256" key="2">
    <source>
        <dbReference type="ARBA" id="ARBA00004609"/>
    </source>
</evidence>
<dbReference type="VEuPathDB" id="TriTrypDB:Tb1125.Tb08.27P2.240"/>
<dbReference type="VEuPathDB" id="TriTrypDB:Tb11.v5.0144"/>
<keyword evidence="7" id="KW-0325">Glycoprotein</keyword>
<feature type="compositionally biased region" description="Polar residues" evidence="9">
    <location>
        <begin position="411"/>
        <end position="424"/>
    </location>
</feature>
<dbReference type="InterPro" id="IPR025932">
    <property type="entry name" value="Trypano_VSG_B_N_dom"/>
</dbReference>
<reference evidence="12" key="1">
    <citation type="submission" date="2016-08" db="EMBL/GenBank/DDBJ databases">
        <title>VSG repertoire of Trypanosoma brucei EATRO 1125.</title>
        <authorList>
            <person name="Cross G.A."/>
        </authorList>
    </citation>
    <scope>NUCLEOTIDE SEQUENCE</scope>
    <source>
        <strain evidence="12">EATRO 1125</strain>
    </source>
</reference>
<protein>
    <submittedName>
        <fullName evidence="12">Variant surface glycoprotein 1125.1014</fullName>
    </submittedName>
</protein>
<sequence length="516" mass="56132">MLFSKLYFHSLAAKNLIIVWTVIPLILIQVIAKANKAENNSNRVEFSIFCEAINMLGAEQLEEGAGDNLDGTAAKAWTEIERVFIMTANATYFESGPEPKISGAAESKDEKQKRIENWKTQLSKWKKTTDSSPAKQPKYVRKPRETITKATGAKIDALFETANALRRSIANTATSIEDETKNVLKSARKALLGAETDGAPATKPTAANAKFQGTYAAACSQADTVGIHITNDVVCLCAGNTGTAANSIKMCTQETTNNPPASPYEDAAKAKAIAIYLTALCSKIYPTPKLTAANIETFISTFTKQLGKKTLTTPDDKGSYVFGKGNDARTPCAGAAESDQNCIDYKNQVAVTSNKGLDRGIAWLKEMQAAAKHLVKRTKLIRQKESEQTRMISLADKMRELYQEALHAEFPSTTQTQNKDQATPDSDKQKACKKLSNKTTCEAKSCKWSGTEETIGKCEAKPEEEQKSQGTGEKPKEGTAKSGCAKHGTKIKQIVKVTKQETSKIVHGGRVKDVKI</sequence>
<feature type="domain" description="Trypanosome variant surface glycoprotein B-type N-terminal" evidence="11">
    <location>
        <begin position="28"/>
        <end position="390"/>
    </location>
</feature>
<evidence type="ECO:0000256" key="4">
    <source>
        <dbReference type="ARBA" id="ARBA00022622"/>
    </source>
</evidence>
<feature type="compositionally biased region" description="Basic and acidic residues" evidence="9">
    <location>
        <begin position="454"/>
        <end position="479"/>
    </location>
</feature>
<organism evidence="12">
    <name type="scientific">Trypanosoma brucei</name>
    <dbReference type="NCBI Taxonomy" id="5691"/>
    <lineage>
        <taxon>Eukaryota</taxon>
        <taxon>Discoba</taxon>
        <taxon>Euglenozoa</taxon>
        <taxon>Kinetoplastea</taxon>
        <taxon>Metakinetoplastina</taxon>
        <taxon>Trypanosomatida</taxon>
        <taxon>Trypanosomatidae</taxon>
        <taxon>Trypanosoma</taxon>
    </lineage>
</organism>
<evidence type="ECO:0000259" key="10">
    <source>
        <dbReference type="Pfam" id="PF10659"/>
    </source>
</evidence>
<evidence type="ECO:0000256" key="5">
    <source>
        <dbReference type="ARBA" id="ARBA00022729"/>
    </source>
</evidence>
<dbReference type="InterPro" id="IPR019609">
    <property type="entry name" value="Variant_surf_glycoprt_trypan_C"/>
</dbReference>
<dbReference type="AlphaFoldDB" id="A0A1J0R4D1"/>
<keyword evidence="3" id="KW-1003">Cell membrane</keyword>
<evidence type="ECO:0000256" key="9">
    <source>
        <dbReference type="SAM" id="MobiDB-lite"/>
    </source>
</evidence>
<proteinExistence type="predicted"/>
<comment type="function">
    <text evidence="1">VSG forms a coat on the surface of the parasite. The trypanosome evades the immune response of the host by expressing a series of antigenically distinct VSGs from an estimated 1000 VSG genes.</text>
</comment>
<feature type="region of interest" description="Disordered" evidence="9">
    <location>
        <begin position="454"/>
        <end position="485"/>
    </location>
</feature>
<dbReference type="GO" id="GO:0005886">
    <property type="term" value="C:plasma membrane"/>
    <property type="evidence" value="ECO:0007669"/>
    <property type="project" value="UniProtKB-SubCell"/>
</dbReference>
<feature type="domain" description="Trypanosome variant surface glycoprotein C-terminal" evidence="10">
    <location>
        <begin position="432"/>
        <end position="490"/>
    </location>
</feature>
<dbReference type="GO" id="GO:0098552">
    <property type="term" value="C:side of membrane"/>
    <property type="evidence" value="ECO:0007669"/>
    <property type="project" value="UniProtKB-KW"/>
</dbReference>
<accession>A0A1J0R4D1</accession>
<dbReference type="VEuPathDB" id="TriTrypDB:Tb427_000018400"/>
<keyword evidence="5" id="KW-0732">Signal</keyword>
<keyword evidence="8" id="KW-0449">Lipoprotein</keyword>
<keyword evidence="4" id="KW-0336">GPI-anchor</keyword>
<evidence type="ECO:0000313" key="12">
    <source>
        <dbReference type="EMBL" id="APD72698.1"/>
    </source>
</evidence>
<name>A0A1J0R4D1_9TRYP</name>
<feature type="region of interest" description="Disordered" evidence="9">
    <location>
        <begin position="408"/>
        <end position="431"/>
    </location>
</feature>
<keyword evidence="6" id="KW-0472">Membrane</keyword>
<evidence type="ECO:0000256" key="1">
    <source>
        <dbReference type="ARBA" id="ARBA00002523"/>
    </source>
</evidence>
<evidence type="ECO:0000259" key="11">
    <source>
        <dbReference type="Pfam" id="PF13206"/>
    </source>
</evidence>
<comment type="subcellular location">
    <subcellularLocation>
        <location evidence="2">Cell membrane</location>
        <topology evidence="2">Lipid-anchor</topology>
        <topology evidence="2">GPI-anchor</topology>
    </subcellularLocation>
</comment>
<evidence type="ECO:0000256" key="8">
    <source>
        <dbReference type="ARBA" id="ARBA00023288"/>
    </source>
</evidence>
<dbReference type="EMBL" id="KX698742">
    <property type="protein sequence ID" value="APD72698.1"/>
    <property type="molecule type" value="Genomic_DNA"/>
</dbReference>
<evidence type="ECO:0000256" key="7">
    <source>
        <dbReference type="ARBA" id="ARBA00023180"/>
    </source>
</evidence>
<evidence type="ECO:0000256" key="6">
    <source>
        <dbReference type="ARBA" id="ARBA00023136"/>
    </source>
</evidence>
<dbReference type="Pfam" id="PF10659">
    <property type="entry name" value="Trypan_glycop_C"/>
    <property type="match status" value="1"/>
</dbReference>
<evidence type="ECO:0000256" key="3">
    <source>
        <dbReference type="ARBA" id="ARBA00022475"/>
    </source>
</evidence>